<dbReference type="NCBIfam" id="NF045780">
    <property type="entry name" value="TrlF_fam_ATP"/>
    <property type="match status" value="1"/>
</dbReference>
<organism evidence="2 3">
    <name type="scientific">Xanthomonas dyei</name>
    <dbReference type="NCBI Taxonomy" id="743699"/>
    <lineage>
        <taxon>Bacteria</taxon>
        <taxon>Pseudomonadati</taxon>
        <taxon>Pseudomonadota</taxon>
        <taxon>Gammaproteobacteria</taxon>
        <taxon>Lysobacterales</taxon>
        <taxon>Lysobacteraceae</taxon>
        <taxon>Xanthomonas</taxon>
    </lineage>
</organism>
<gene>
    <name evidence="2" type="ORF">XdyCFBP7245_00535</name>
</gene>
<dbReference type="GO" id="GO:0016740">
    <property type="term" value="F:transferase activity"/>
    <property type="evidence" value="ECO:0007669"/>
    <property type="project" value="UniProtKB-KW"/>
</dbReference>
<dbReference type="Pfam" id="PF13304">
    <property type="entry name" value="AAA_21"/>
    <property type="match status" value="1"/>
</dbReference>
<feature type="domain" description="ATPase AAA-type core" evidence="1">
    <location>
        <begin position="852"/>
        <end position="923"/>
    </location>
</feature>
<keyword evidence="2" id="KW-0808">Transferase</keyword>
<dbReference type="Gene3D" id="3.40.50.300">
    <property type="entry name" value="P-loop containing nucleotide triphosphate hydrolases"/>
    <property type="match status" value="2"/>
</dbReference>
<dbReference type="RefSeq" id="WP_104613917.1">
    <property type="nucleotide sequence ID" value="NZ_JBHLXZ010000001.1"/>
</dbReference>
<protein>
    <submittedName>
        <fullName evidence="2">Phosphotransferase</fullName>
    </submittedName>
</protein>
<evidence type="ECO:0000313" key="3">
    <source>
        <dbReference type="Proteomes" id="UP000238908"/>
    </source>
</evidence>
<dbReference type="Proteomes" id="UP000238908">
    <property type="component" value="Unassembled WGS sequence"/>
</dbReference>
<dbReference type="GO" id="GO:0016887">
    <property type="term" value="F:ATP hydrolysis activity"/>
    <property type="evidence" value="ECO:0007669"/>
    <property type="project" value="InterPro"/>
</dbReference>
<dbReference type="GO" id="GO:0005524">
    <property type="term" value="F:ATP binding"/>
    <property type="evidence" value="ECO:0007669"/>
    <property type="project" value="InterPro"/>
</dbReference>
<dbReference type="AlphaFoldDB" id="A0A2S7CBL2"/>
<name>A0A2S7CBL2_9XANT</name>
<sequence length="987" mass="108978">MERGSEWRRWDPHVHTPGTVLNDQFGTGSWNDYLDALETSSPPIEAVGVTNYYLLDSYESVLGAKAKGRLANIPLVFPNVEIRLDVHAKSGYVNAHLLISPFDPNHVHEAGRFLERLTFSAYGDRFSCNRQDLIRLGRKADPGILDDSAALRYGATQFRVSFVELRQSYVDSTWAKDNILIAVAGASGDGTSGLNQASDVTVRREIERFAHIIFSSSPSQREFWLGQKSLSKDEIITTYGACKPCLHGSDAHALNTVGQPVGKRYSWIKGAASFDALRQACINPEGRAYVGETPPKSAMPSHVITQVSIKGAPGFQTPELPLNPGLVAIIGSRGSGKTALADIIAAGCDSIPVDGWNANENASASFLVRARSLLGGASVNLTWGGESNDQRPLAYRPDAVSFSKARYLSQQFVDELCSASGASDGLIEEIERVVFQSHKPSETNFASDFAELRDQKTQLFKQARDREELAISQISDAVAIELEKEATVASLTAQVEQKKQVIAGYLADRSKLTLQDTQAQLQRHTQLSEVAQSLRTKIQNFNNQRRSFASLQDEVASTRATGSPELLRQLRARHLANGMGDAQWDAFLLVYKGNVDQDLQGYIAWADGEIAKLTGVLPTPHDPSIPYIAEDAPLDSVPLAPLEAELSRLAAFFTADQMTQRQYTALTDRISKEQTALNGIEQRLEDAKGAADRRKLLQTERENAYERAFKAVIHEQQALEQLYSPLLNRLAASSGTLAKLGLVVRRIADVDAWAAEAEEDLLDRRKAGNFQGIGAFTKTAREVFLDVWEKGSAADIREAMTTFVTTHWKNLLAHAPYNPQAPEEIRAWLKRFARWLFSTNHLRVRYEITYDGIDIRKLSPGTRGIVLLLLYLALDEADDRPLIIDQPEENLDPKSVFDELVSLFVQAKTTRQVIMVTHNANLVINTDADQVIIADSQHDGSGGLPQITYTTGGLESAVIRKAVCDILEGGEAAFKERARRLRVRLER</sequence>
<accession>A0A2S7CBL2</accession>
<evidence type="ECO:0000259" key="1">
    <source>
        <dbReference type="Pfam" id="PF13304"/>
    </source>
</evidence>
<dbReference type="InterPro" id="IPR054787">
    <property type="entry name" value="TrlF_ATPase"/>
</dbReference>
<comment type="caution">
    <text evidence="2">The sequence shown here is derived from an EMBL/GenBank/DDBJ whole genome shotgun (WGS) entry which is preliminary data.</text>
</comment>
<proteinExistence type="predicted"/>
<dbReference type="SUPFAM" id="SSF52540">
    <property type="entry name" value="P-loop containing nucleoside triphosphate hydrolases"/>
    <property type="match status" value="1"/>
</dbReference>
<dbReference type="InterPro" id="IPR003959">
    <property type="entry name" value="ATPase_AAA_core"/>
</dbReference>
<evidence type="ECO:0000313" key="2">
    <source>
        <dbReference type="EMBL" id="PPU58968.1"/>
    </source>
</evidence>
<dbReference type="InterPro" id="IPR027417">
    <property type="entry name" value="P-loop_NTPase"/>
</dbReference>
<dbReference type="EMBL" id="MDEE01000001">
    <property type="protein sequence ID" value="PPU58968.1"/>
    <property type="molecule type" value="Genomic_DNA"/>
</dbReference>
<reference evidence="2 3" key="1">
    <citation type="submission" date="2016-08" db="EMBL/GenBank/DDBJ databases">
        <authorList>
            <person name="Seilhamer J.J."/>
        </authorList>
    </citation>
    <scope>NUCLEOTIDE SEQUENCE [LARGE SCALE GENOMIC DNA]</scope>
    <source>
        <strain evidence="2 3">CFBP7245</strain>
    </source>
</reference>